<feature type="signal peptide" evidence="1">
    <location>
        <begin position="1"/>
        <end position="15"/>
    </location>
</feature>
<organism evidence="2 3">
    <name type="scientific">Trifolium medium</name>
    <dbReference type="NCBI Taxonomy" id="97028"/>
    <lineage>
        <taxon>Eukaryota</taxon>
        <taxon>Viridiplantae</taxon>
        <taxon>Streptophyta</taxon>
        <taxon>Embryophyta</taxon>
        <taxon>Tracheophyta</taxon>
        <taxon>Spermatophyta</taxon>
        <taxon>Magnoliopsida</taxon>
        <taxon>eudicotyledons</taxon>
        <taxon>Gunneridae</taxon>
        <taxon>Pentapetalae</taxon>
        <taxon>rosids</taxon>
        <taxon>fabids</taxon>
        <taxon>Fabales</taxon>
        <taxon>Fabaceae</taxon>
        <taxon>Papilionoideae</taxon>
        <taxon>50 kb inversion clade</taxon>
        <taxon>NPAAA clade</taxon>
        <taxon>Hologalegina</taxon>
        <taxon>IRL clade</taxon>
        <taxon>Trifolieae</taxon>
        <taxon>Trifolium</taxon>
    </lineage>
</organism>
<keyword evidence="1" id="KW-0732">Signal</keyword>
<comment type="caution">
    <text evidence="2">The sequence shown here is derived from an EMBL/GenBank/DDBJ whole genome shotgun (WGS) entry which is preliminary data.</text>
</comment>
<dbReference type="EMBL" id="LXQA010581223">
    <property type="protein sequence ID" value="MCI60427.1"/>
    <property type="molecule type" value="Genomic_DNA"/>
</dbReference>
<evidence type="ECO:0000313" key="3">
    <source>
        <dbReference type="Proteomes" id="UP000265520"/>
    </source>
</evidence>
<dbReference type="Proteomes" id="UP000265520">
    <property type="component" value="Unassembled WGS sequence"/>
</dbReference>
<protein>
    <submittedName>
        <fullName evidence="2">Uncharacterized protein</fullName>
    </submittedName>
</protein>
<sequence length="43" mass="4867">MAVWCLCYVYAGVLARRAVLMESSVFLVWKVRVAQESMARCAV</sequence>
<accession>A0A392TJ16</accession>
<evidence type="ECO:0000313" key="2">
    <source>
        <dbReference type="EMBL" id="MCI60427.1"/>
    </source>
</evidence>
<proteinExistence type="predicted"/>
<evidence type="ECO:0000256" key="1">
    <source>
        <dbReference type="SAM" id="SignalP"/>
    </source>
</evidence>
<keyword evidence="3" id="KW-1185">Reference proteome</keyword>
<name>A0A392TJ16_9FABA</name>
<feature type="chain" id="PRO_5017216519" evidence="1">
    <location>
        <begin position="16"/>
        <end position="43"/>
    </location>
</feature>
<dbReference type="AlphaFoldDB" id="A0A392TJ16"/>
<feature type="non-terminal residue" evidence="2">
    <location>
        <position position="43"/>
    </location>
</feature>
<reference evidence="2 3" key="1">
    <citation type="journal article" date="2018" name="Front. Plant Sci.">
        <title>Red Clover (Trifolium pratense) and Zigzag Clover (T. medium) - A Picture of Genomic Similarities and Differences.</title>
        <authorList>
            <person name="Dluhosova J."/>
            <person name="Istvanek J."/>
            <person name="Nedelnik J."/>
            <person name="Repkova J."/>
        </authorList>
    </citation>
    <scope>NUCLEOTIDE SEQUENCE [LARGE SCALE GENOMIC DNA]</scope>
    <source>
        <strain evidence="3">cv. 10/8</strain>
        <tissue evidence="2">Leaf</tissue>
    </source>
</reference>